<dbReference type="Pfam" id="PF02798">
    <property type="entry name" value="GST_N"/>
    <property type="match status" value="1"/>
</dbReference>
<keyword evidence="3" id="KW-0808">Transferase</keyword>
<evidence type="ECO:0000313" key="8">
    <source>
        <dbReference type="Proteomes" id="UP001179952"/>
    </source>
</evidence>
<dbReference type="SFLD" id="SFLDS00019">
    <property type="entry name" value="Glutathione_Transferase_(cytos"/>
    <property type="match status" value="1"/>
</dbReference>
<reference evidence="7" key="2">
    <citation type="submission" date="2023-06" db="EMBL/GenBank/DDBJ databases">
        <authorList>
            <person name="Ma L."/>
            <person name="Liu K.-W."/>
            <person name="Li Z."/>
            <person name="Hsiao Y.-Y."/>
            <person name="Qi Y."/>
            <person name="Fu T."/>
            <person name="Tang G."/>
            <person name="Zhang D."/>
            <person name="Sun W.-H."/>
            <person name="Liu D.-K."/>
            <person name="Li Y."/>
            <person name="Chen G.-Z."/>
            <person name="Liu X.-D."/>
            <person name="Liao X.-Y."/>
            <person name="Jiang Y.-T."/>
            <person name="Yu X."/>
            <person name="Hao Y."/>
            <person name="Huang J."/>
            <person name="Zhao X.-W."/>
            <person name="Ke S."/>
            <person name="Chen Y.-Y."/>
            <person name="Wu W.-L."/>
            <person name="Hsu J.-L."/>
            <person name="Lin Y.-F."/>
            <person name="Huang M.-D."/>
            <person name="Li C.-Y."/>
            <person name="Huang L."/>
            <person name="Wang Z.-W."/>
            <person name="Zhao X."/>
            <person name="Zhong W.-Y."/>
            <person name="Peng D.-H."/>
            <person name="Ahmad S."/>
            <person name="Lan S."/>
            <person name="Zhang J.-S."/>
            <person name="Tsai W.-C."/>
            <person name="Van De Peer Y."/>
            <person name="Liu Z.-J."/>
        </authorList>
    </citation>
    <scope>NUCLEOTIDE SEQUENCE</scope>
    <source>
        <strain evidence="7">SCP</strain>
        <tissue evidence="7">Leaves</tissue>
    </source>
</reference>
<protein>
    <recommendedName>
        <fullName evidence="2">glutathione transferase</fullName>
        <ecNumber evidence="2">2.5.1.18</ecNumber>
    </recommendedName>
</protein>
<dbReference type="GO" id="GO:0043295">
    <property type="term" value="F:glutathione binding"/>
    <property type="evidence" value="ECO:0007669"/>
    <property type="project" value="TreeGrafter"/>
</dbReference>
<dbReference type="InterPro" id="IPR036249">
    <property type="entry name" value="Thioredoxin-like_sf"/>
</dbReference>
<dbReference type="PANTHER" id="PTHR43900:SF96">
    <property type="entry name" value="GLUTATHIONE TRANSFERASE"/>
    <property type="match status" value="1"/>
</dbReference>
<proteinExistence type="inferred from homology"/>
<sequence length="402" mass="46756">MAASVKVFGSPASTEVSRVLTCLFEKDVEFQLIRIDLYKGHHKLPEFLKMQQPLGQVTAFQHENTTLLESRAVCRYISEKYPDQGNKNLFGRGTMERALVEQWLQAEVQTFDPPTSALIFQLAFAPHLKMQQDLDVIKRSEKRLLEVLDAYDKRLEESEYLAGDEFTLADLTHLPNAHHIVNSTDKGYLIKSKKNVNRWWEAISNRPSWKRVIEMLDVFCSNNELSVSENHYEQNRFMNSLSRRTESRKICRHISERFPEKGNKMLLGKGMLERSAIEQWLKAEEQNFDPPSASLVFHLAFAPPQATMGKEKEIAENEALLKKVLDTYERKLGETQYLAGDDFTLADLSHLPNSHYLVHNTEKRYLFEERENVWRWWGEISQRTSWKKVVQMQKEPPALPGK</sequence>
<dbReference type="GO" id="GO:0006749">
    <property type="term" value="P:glutathione metabolic process"/>
    <property type="evidence" value="ECO:0007669"/>
    <property type="project" value="TreeGrafter"/>
</dbReference>
<dbReference type="PANTHER" id="PTHR43900">
    <property type="entry name" value="GLUTATHIONE S-TRANSFERASE RHO"/>
    <property type="match status" value="1"/>
</dbReference>
<dbReference type="EMBL" id="JAUJYN010000004">
    <property type="protein sequence ID" value="KAK1273829.1"/>
    <property type="molecule type" value="Genomic_DNA"/>
</dbReference>
<comment type="caution">
    <text evidence="7">The sequence shown here is derived from an EMBL/GenBank/DDBJ whole genome shotgun (WGS) entry which is preliminary data.</text>
</comment>
<dbReference type="AlphaFoldDB" id="A0AAV9BCM0"/>
<dbReference type="Gene3D" id="1.20.1050.10">
    <property type="match status" value="2"/>
</dbReference>
<dbReference type="InterPro" id="IPR004045">
    <property type="entry name" value="Glutathione_S-Trfase_N"/>
</dbReference>
<dbReference type="CDD" id="cd03187">
    <property type="entry name" value="GST_C_Phi"/>
    <property type="match status" value="2"/>
</dbReference>
<dbReference type="EC" id="2.5.1.18" evidence="2"/>
<dbReference type="InterPro" id="IPR034347">
    <property type="entry name" value="GST_Phi_C"/>
</dbReference>
<evidence type="ECO:0000256" key="1">
    <source>
        <dbReference type="ARBA" id="ARBA00010128"/>
    </source>
</evidence>
<dbReference type="PROSITE" id="PS50404">
    <property type="entry name" value="GST_NTER"/>
    <property type="match status" value="1"/>
</dbReference>
<organism evidence="7 8">
    <name type="scientific">Acorus gramineus</name>
    <name type="common">Dwarf sweet flag</name>
    <dbReference type="NCBI Taxonomy" id="55184"/>
    <lineage>
        <taxon>Eukaryota</taxon>
        <taxon>Viridiplantae</taxon>
        <taxon>Streptophyta</taxon>
        <taxon>Embryophyta</taxon>
        <taxon>Tracheophyta</taxon>
        <taxon>Spermatophyta</taxon>
        <taxon>Magnoliopsida</taxon>
        <taxon>Liliopsida</taxon>
        <taxon>Acoraceae</taxon>
        <taxon>Acorus</taxon>
    </lineage>
</organism>
<evidence type="ECO:0000256" key="2">
    <source>
        <dbReference type="ARBA" id="ARBA00012452"/>
    </source>
</evidence>
<dbReference type="GO" id="GO:0004364">
    <property type="term" value="F:glutathione transferase activity"/>
    <property type="evidence" value="ECO:0007669"/>
    <property type="project" value="UniProtKB-EC"/>
</dbReference>
<comment type="similarity">
    <text evidence="1">Belongs to the GST superfamily. Phi family.</text>
</comment>
<dbReference type="FunFam" id="1.20.1050.10:FF:000004">
    <property type="entry name" value="Glutathione S-transferase F2"/>
    <property type="match status" value="2"/>
</dbReference>
<dbReference type="InterPro" id="IPR036282">
    <property type="entry name" value="Glutathione-S-Trfase_C_sf"/>
</dbReference>
<dbReference type="GO" id="GO:0005737">
    <property type="term" value="C:cytoplasm"/>
    <property type="evidence" value="ECO:0007669"/>
    <property type="project" value="TreeGrafter"/>
</dbReference>
<dbReference type="SFLD" id="SFLDG01154">
    <property type="entry name" value="Main.5:_Phi-like"/>
    <property type="match status" value="1"/>
</dbReference>
<dbReference type="SFLD" id="SFLDG00358">
    <property type="entry name" value="Main_(cytGST)"/>
    <property type="match status" value="1"/>
</dbReference>
<feature type="domain" description="GST C-terminal" evidence="6">
    <location>
        <begin position="93"/>
        <end position="227"/>
    </location>
</feature>
<reference evidence="7" key="1">
    <citation type="journal article" date="2023" name="Nat. Commun.">
        <title>Diploid and tetraploid genomes of Acorus and the evolution of monocots.</title>
        <authorList>
            <person name="Ma L."/>
            <person name="Liu K.W."/>
            <person name="Li Z."/>
            <person name="Hsiao Y.Y."/>
            <person name="Qi Y."/>
            <person name="Fu T."/>
            <person name="Tang G.D."/>
            <person name="Zhang D."/>
            <person name="Sun W.H."/>
            <person name="Liu D.K."/>
            <person name="Li Y."/>
            <person name="Chen G.Z."/>
            <person name="Liu X.D."/>
            <person name="Liao X.Y."/>
            <person name="Jiang Y.T."/>
            <person name="Yu X."/>
            <person name="Hao Y."/>
            <person name="Huang J."/>
            <person name="Zhao X.W."/>
            <person name="Ke S."/>
            <person name="Chen Y.Y."/>
            <person name="Wu W.L."/>
            <person name="Hsu J.L."/>
            <person name="Lin Y.F."/>
            <person name="Huang M.D."/>
            <person name="Li C.Y."/>
            <person name="Huang L."/>
            <person name="Wang Z.W."/>
            <person name="Zhao X."/>
            <person name="Zhong W.Y."/>
            <person name="Peng D.H."/>
            <person name="Ahmad S."/>
            <person name="Lan S."/>
            <person name="Zhang J.S."/>
            <person name="Tsai W.C."/>
            <person name="Van de Peer Y."/>
            <person name="Liu Z.J."/>
        </authorList>
    </citation>
    <scope>NUCLEOTIDE SEQUENCE</scope>
    <source>
        <strain evidence="7">SCP</strain>
    </source>
</reference>
<evidence type="ECO:0000259" key="6">
    <source>
        <dbReference type="PROSITE" id="PS50405"/>
    </source>
</evidence>
<dbReference type="PROSITE" id="PS50405">
    <property type="entry name" value="GST_CTER"/>
    <property type="match status" value="2"/>
</dbReference>
<comment type="catalytic activity">
    <reaction evidence="4">
        <text>RX + glutathione = an S-substituted glutathione + a halide anion + H(+)</text>
        <dbReference type="Rhea" id="RHEA:16437"/>
        <dbReference type="ChEBI" id="CHEBI:15378"/>
        <dbReference type="ChEBI" id="CHEBI:16042"/>
        <dbReference type="ChEBI" id="CHEBI:17792"/>
        <dbReference type="ChEBI" id="CHEBI:57925"/>
        <dbReference type="ChEBI" id="CHEBI:90779"/>
        <dbReference type="EC" id="2.5.1.18"/>
    </reaction>
</comment>
<evidence type="ECO:0000256" key="3">
    <source>
        <dbReference type="ARBA" id="ARBA00022679"/>
    </source>
</evidence>
<evidence type="ECO:0000259" key="5">
    <source>
        <dbReference type="PROSITE" id="PS50404"/>
    </source>
</evidence>
<keyword evidence="8" id="KW-1185">Reference proteome</keyword>
<dbReference type="InterPro" id="IPR040079">
    <property type="entry name" value="Glutathione_S-Trfase"/>
</dbReference>
<dbReference type="GO" id="GO:0009635">
    <property type="term" value="P:response to herbicide"/>
    <property type="evidence" value="ECO:0007669"/>
    <property type="project" value="UniProtKB-ARBA"/>
</dbReference>
<feature type="domain" description="GST N-terminal" evidence="5">
    <location>
        <begin position="3"/>
        <end position="85"/>
    </location>
</feature>
<dbReference type="FunFam" id="3.40.30.10:FF:000016">
    <property type="entry name" value="Glutathione S-transferase F2"/>
    <property type="match status" value="1"/>
</dbReference>
<feature type="domain" description="GST C-terminal" evidence="6">
    <location>
        <begin position="270"/>
        <end position="398"/>
    </location>
</feature>
<dbReference type="InterPro" id="IPR010987">
    <property type="entry name" value="Glutathione-S-Trfase_C-like"/>
</dbReference>
<dbReference type="Proteomes" id="UP001179952">
    <property type="component" value="Unassembled WGS sequence"/>
</dbReference>
<accession>A0AAV9BCM0</accession>
<name>A0AAV9BCM0_ACOGR</name>
<gene>
    <name evidence="7" type="ORF">QJS04_geneDACA009689</name>
</gene>
<dbReference type="SUPFAM" id="SSF52833">
    <property type="entry name" value="Thioredoxin-like"/>
    <property type="match status" value="1"/>
</dbReference>
<dbReference type="InterPro" id="IPR004046">
    <property type="entry name" value="GST_C"/>
</dbReference>
<evidence type="ECO:0000313" key="7">
    <source>
        <dbReference type="EMBL" id="KAK1273829.1"/>
    </source>
</evidence>
<dbReference type="Gene3D" id="3.40.30.10">
    <property type="entry name" value="Glutaredoxin"/>
    <property type="match status" value="1"/>
</dbReference>
<evidence type="ECO:0000256" key="4">
    <source>
        <dbReference type="ARBA" id="ARBA00047960"/>
    </source>
</evidence>
<dbReference type="Pfam" id="PF00043">
    <property type="entry name" value="GST_C"/>
    <property type="match status" value="2"/>
</dbReference>
<dbReference type="SUPFAM" id="SSF47616">
    <property type="entry name" value="GST C-terminal domain-like"/>
    <property type="match status" value="2"/>
</dbReference>